<dbReference type="GO" id="GO:0016740">
    <property type="term" value="F:transferase activity"/>
    <property type="evidence" value="ECO:0007669"/>
    <property type="project" value="UniProtKB-KW"/>
</dbReference>
<dbReference type="EMBL" id="PKPP01009609">
    <property type="protein sequence ID" value="PWA47881.1"/>
    <property type="molecule type" value="Genomic_DNA"/>
</dbReference>
<dbReference type="OrthoDB" id="1924069at2759"/>
<evidence type="ECO:0000313" key="1">
    <source>
        <dbReference type="EMBL" id="PWA47881.1"/>
    </source>
</evidence>
<dbReference type="STRING" id="35608.A0A2U1LFW6"/>
<evidence type="ECO:0000313" key="2">
    <source>
        <dbReference type="Proteomes" id="UP000245207"/>
    </source>
</evidence>
<sequence>MLSSLGQLRGLYQKELDKIIGSFSFERLSSSAARRETLEDTIGTVEGYSDFFKSDLPAMIAYILVTNAGYGPIQHPT</sequence>
<dbReference type="Proteomes" id="UP000245207">
    <property type="component" value="Unassembled WGS sequence"/>
</dbReference>
<name>A0A2U1LFW6_ARTAN</name>
<keyword evidence="2" id="KW-1185">Reference proteome</keyword>
<organism evidence="1 2">
    <name type="scientific">Artemisia annua</name>
    <name type="common">Sweet wormwood</name>
    <dbReference type="NCBI Taxonomy" id="35608"/>
    <lineage>
        <taxon>Eukaryota</taxon>
        <taxon>Viridiplantae</taxon>
        <taxon>Streptophyta</taxon>
        <taxon>Embryophyta</taxon>
        <taxon>Tracheophyta</taxon>
        <taxon>Spermatophyta</taxon>
        <taxon>Magnoliopsida</taxon>
        <taxon>eudicotyledons</taxon>
        <taxon>Gunneridae</taxon>
        <taxon>Pentapetalae</taxon>
        <taxon>asterids</taxon>
        <taxon>campanulids</taxon>
        <taxon>Asterales</taxon>
        <taxon>Asteraceae</taxon>
        <taxon>Asteroideae</taxon>
        <taxon>Anthemideae</taxon>
        <taxon>Artemisiinae</taxon>
        <taxon>Artemisia</taxon>
    </lineage>
</organism>
<gene>
    <name evidence="1" type="ORF">CTI12_AA494780</name>
</gene>
<comment type="caution">
    <text evidence="1">The sequence shown here is derived from an EMBL/GenBank/DDBJ whole genome shotgun (WGS) entry which is preliminary data.</text>
</comment>
<accession>A0A2U1LFW6</accession>
<keyword evidence="1" id="KW-0808">Transferase</keyword>
<reference evidence="1 2" key="1">
    <citation type="journal article" date="2018" name="Mol. Plant">
        <title>The genome of Artemisia annua provides insight into the evolution of Asteraceae family and artemisinin biosynthesis.</title>
        <authorList>
            <person name="Shen Q."/>
            <person name="Zhang L."/>
            <person name="Liao Z."/>
            <person name="Wang S."/>
            <person name="Yan T."/>
            <person name="Shi P."/>
            <person name="Liu M."/>
            <person name="Fu X."/>
            <person name="Pan Q."/>
            <person name="Wang Y."/>
            <person name="Lv Z."/>
            <person name="Lu X."/>
            <person name="Zhang F."/>
            <person name="Jiang W."/>
            <person name="Ma Y."/>
            <person name="Chen M."/>
            <person name="Hao X."/>
            <person name="Li L."/>
            <person name="Tang Y."/>
            <person name="Lv G."/>
            <person name="Zhou Y."/>
            <person name="Sun X."/>
            <person name="Brodelius P.E."/>
            <person name="Rose J.K.C."/>
            <person name="Tang K."/>
        </authorList>
    </citation>
    <scope>NUCLEOTIDE SEQUENCE [LARGE SCALE GENOMIC DNA]</scope>
    <source>
        <strain evidence="2">cv. Huhao1</strain>
        <tissue evidence="1">Leaf</tissue>
    </source>
</reference>
<protein>
    <submittedName>
        <fullName evidence="1">Aspartate/ornithine carbamoyltransferase</fullName>
    </submittedName>
</protein>
<proteinExistence type="predicted"/>
<dbReference type="AlphaFoldDB" id="A0A2U1LFW6"/>